<accession>A0A852X7T9</accession>
<keyword evidence="1" id="KW-0540">Nuclease</keyword>
<evidence type="ECO:0000313" key="1">
    <source>
        <dbReference type="EMBL" id="NYG38487.1"/>
    </source>
</evidence>
<dbReference type="SUPFAM" id="SSF52980">
    <property type="entry name" value="Restriction endonuclease-like"/>
    <property type="match status" value="1"/>
</dbReference>
<proteinExistence type="predicted"/>
<keyword evidence="2" id="KW-1185">Reference proteome</keyword>
<dbReference type="Proteomes" id="UP000592181">
    <property type="component" value="Unassembled WGS sequence"/>
</dbReference>
<organism evidence="1 2">
    <name type="scientific">Janibacter alkaliphilus</name>
    <dbReference type="NCBI Taxonomy" id="1069963"/>
    <lineage>
        <taxon>Bacteria</taxon>
        <taxon>Bacillati</taxon>
        <taxon>Actinomycetota</taxon>
        <taxon>Actinomycetes</taxon>
        <taxon>Micrococcales</taxon>
        <taxon>Intrasporangiaceae</taxon>
        <taxon>Janibacter</taxon>
    </lineage>
</organism>
<gene>
    <name evidence="1" type="ORF">BJY28_002956</name>
</gene>
<protein>
    <submittedName>
        <fullName evidence="1">Very-short-patch-repair endonuclease</fullName>
    </submittedName>
</protein>
<keyword evidence="1" id="KW-0378">Hydrolase</keyword>
<reference evidence="1 2" key="1">
    <citation type="submission" date="2020-07" db="EMBL/GenBank/DDBJ databases">
        <title>Sequencing the genomes of 1000 actinobacteria strains.</title>
        <authorList>
            <person name="Klenk H.-P."/>
        </authorList>
    </citation>
    <scope>NUCLEOTIDE SEQUENCE [LARGE SCALE GENOMIC DNA]</scope>
    <source>
        <strain evidence="1 2">DSM 24723</strain>
    </source>
</reference>
<dbReference type="InterPro" id="IPR011335">
    <property type="entry name" value="Restrct_endonuc-II-like"/>
</dbReference>
<evidence type="ECO:0000313" key="2">
    <source>
        <dbReference type="Proteomes" id="UP000592181"/>
    </source>
</evidence>
<dbReference type="RefSeq" id="WP_179463674.1">
    <property type="nucleotide sequence ID" value="NZ_JACBZX010000001.1"/>
</dbReference>
<sequence>MHLSDLYLLAPSGVVSTGFAEQHGIDRRALAFAARQGEVTRLVQGWYAPETELTADAYHRLLSLAMAIAYAGRATPSHYSASLLRGLPVYGVDRSRAHLTRLSPGKTRKRAGLTLWCPSEGRAEPEEIRLAARSVHLVTTAEGVCQTALVAGLQPALVTADAALREGMMTIPELAGAAETMTARRRGHRLSRLVERADGRHESVGETRTAYALHQMGLRFTPQVWIGGGDARYRADFVLDDAPVIIEFDGAVKYDGRAALVAEKRREDRIRAHGMVVVRVTWDNLEDPRRLQARIMEAISAARYGRPA</sequence>
<dbReference type="EMBL" id="JACBZX010000001">
    <property type="protein sequence ID" value="NYG38487.1"/>
    <property type="molecule type" value="Genomic_DNA"/>
</dbReference>
<keyword evidence="1" id="KW-0255">Endonuclease</keyword>
<comment type="caution">
    <text evidence="1">The sequence shown here is derived from an EMBL/GenBank/DDBJ whole genome shotgun (WGS) entry which is preliminary data.</text>
</comment>
<dbReference type="Gene3D" id="3.40.960.10">
    <property type="entry name" value="VSR Endonuclease"/>
    <property type="match status" value="1"/>
</dbReference>
<dbReference type="AlphaFoldDB" id="A0A852X7T9"/>
<dbReference type="GO" id="GO:0004519">
    <property type="term" value="F:endonuclease activity"/>
    <property type="evidence" value="ECO:0007669"/>
    <property type="project" value="UniProtKB-KW"/>
</dbReference>
<name>A0A852X7T9_9MICO</name>